<proteinExistence type="predicted"/>
<accession>A0A4Y2QR56</accession>
<evidence type="ECO:0000256" key="1">
    <source>
        <dbReference type="SAM" id="MobiDB-lite"/>
    </source>
</evidence>
<evidence type="ECO:0000313" key="3">
    <source>
        <dbReference type="Proteomes" id="UP000499080"/>
    </source>
</evidence>
<dbReference type="EMBL" id="BGPR01014537">
    <property type="protein sequence ID" value="GBN65659.1"/>
    <property type="molecule type" value="Genomic_DNA"/>
</dbReference>
<sequence length="109" mass="12565">MTLAPRARSERGLSQQQKQISIHDSGSSGTFGEWPLAKKVFYGYKRRRALLSSSYYDYTTDETFHLQLQPSINLPLQPSIYLPSRHSPCEKHTSRETQYQQVCGQLEVE</sequence>
<reference evidence="2 3" key="1">
    <citation type="journal article" date="2019" name="Sci. Rep.">
        <title>Orb-weaving spider Araneus ventricosus genome elucidates the spidroin gene catalogue.</title>
        <authorList>
            <person name="Kono N."/>
            <person name="Nakamura H."/>
            <person name="Ohtoshi R."/>
            <person name="Moran D.A.P."/>
            <person name="Shinohara A."/>
            <person name="Yoshida Y."/>
            <person name="Fujiwara M."/>
            <person name="Mori M."/>
            <person name="Tomita M."/>
            <person name="Arakawa K."/>
        </authorList>
    </citation>
    <scope>NUCLEOTIDE SEQUENCE [LARGE SCALE GENOMIC DNA]</scope>
</reference>
<protein>
    <submittedName>
        <fullName evidence="2">Uncharacterized protein</fullName>
    </submittedName>
</protein>
<name>A0A4Y2QR56_ARAVE</name>
<dbReference type="AlphaFoldDB" id="A0A4Y2QR56"/>
<gene>
    <name evidence="2" type="ORF">AVEN_122879_1</name>
</gene>
<keyword evidence="3" id="KW-1185">Reference proteome</keyword>
<feature type="region of interest" description="Disordered" evidence="1">
    <location>
        <begin position="1"/>
        <end position="33"/>
    </location>
</feature>
<dbReference type="Proteomes" id="UP000499080">
    <property type="component" value="Unassembled WGS sequence"/>
</dbReference>
<evidence type="ECO:0000313" key="2">
    <source>
        <dbReference type="EMBL" id="GBN65659.1"/>
    </source>
</evidence>
<comment type="caution">
    <text evidence="2">The sequence shown here is derived from an EMBL/GenBank/DDBJ whole genome shotgun (WGS) entry which is preliminary data.</text>
</comment>
<organism evidence="2 3">
    <name type="scientific">Araneus ventricosus</name>
    <name type="common">Orbweaver spider</name>
    <name type="synonym">Epeira ventricosa</name>
    <dbReference type="NCBI Taxonomy" id="182803"/>
    <lineage>
        <taxon>Eukaryota</taxon>
        <taxon>Metazoa</taxon>
        <taxon>Ecdysozoa</taxon>
        <taxon>Arthropoda</taxon>
        <taxon>Chelicerata</taxon>
        <taxon>Arachnida</taxon>
        <taxon>Araneae</taxon>
        <taxon>Araneomorphae</taxon>
        <taxon>Entelegynae</taxon>
        <taxon>Araneoidea</taxon>
        <taxon>Araneidae</taxon>
        <taxon>Araneus</taxon>
    </lineage>
</organism>
<feature type="compositionally biased region" description="Polar residues" evidence="1">
    <location>
        <begin position="12"/>
        <end position="30"/>
    </location>
</feature>